<keyword evidence="1" id="KW-0812">Transmembrane</keyword>
<evidence type="ECO:0000313" key="3">
    <source>
        <dbReference type="Proteomes" id="UP000288178"/>
    </source>
</evidence>
<dbReference type="Proteomes" id="UP000288178">
    <property type="component" value="Unassembled WGS sequence"/>
</dbReference>
<evidence type="ECO:0000256" key="1">
    <source>
        <dbReference type="SAM" id="Phobius"/>
    </source>
</evidence>
<dbReference type="AlphaFoldDB" id="A0A437K2J4"/>
<organism evidence="2 3">
    <name type="scientific">Rubrivivax albus</name>
    <dbReference type="NCBI Taxonomy" id="2499835"/>
    <lineage>
        <taxon>Bacteria</taxon>
        <taxon>Pseudomonadati</taxon>
        <taxon>Pseudomonadota</taxon>
        <taxon>Betaproteobacteria</taxon>
        <taxon>Burkholderiales</taxon>
        <taxon>Sphaerotilaceae</taxon>
        <taxon>Rubrivivax</taxon>
    </lineage>
</organism>
<keyword evidence="1" id="KW-0472">Membrane</keyword>
<evidence type="ECO:0008006" key="4">
    <source>
        <dbReference type="Google" id="ProtNLM"/>
    </source>
</evidence>
<gene>
    <name evidence="2" type="ORF">ENE75_05775</name>
</gene>
<name>A0A437K2J4_9BURK</name>
<accession>A0A437K2J4</accession>
<protein>
    <recommendedName>
        <fullName evidence="4">VanZ family protein</fullName>
    </recommendedName>
</protein>
<reference evidence="2 3" key="1">
    <citation type="submission" date="2019-01" db="EMBL/GenBank/DDBJ databases">
        <authorList>
            <person name="Chen W.-M."/>
        </authorList>
    </citation>
    <scope>NUCLEOTIDE SEQUENCE [LARGE SCALE GENOMIC DNA]</scope>
    <source>
        <strain evidence="2 3">ICH-3</strain>
    </source>
</reference>
<feature type="transmembrane region" description="Helical" evidence="1">
    <location>
        <begin position="74"/>
        <end position="91"/>
    </location>
</feature>
<keyword evidence="1" id="KW-1133">Transmembrane helix</keyword>
<keyword evidence="3" id="KW-1185">Reference proteome</keyword>
<dbReference type="EMBL" id="SACT01000001">
    <property type="protein sequence ID" value="RVT54531.1"/>
    <property type="molecule type" value="Genomic_DNA"/>
</dbReference>
<comment type="caution">
    <text evidence="2">The sequence shown here is derived from an EMBL/GenBank/DDBJ whole genome shotgun (WGS) entry which is preliminary data.</text>
</comment>
<evidence type="ECO:0000313" key="2">
    <source>
        <dbReference type="EMBL" id="RVT54531.1"/>
    </source>
</evidence>
<feature type="transmembrane region" description="Helical" evidence="1">
    <location>
        <begin position="43"/>
        <end position="62"/>
    </location>
</feature>
<dbReference type="OrthoDB" id="5568182at2"/>
<sequence>MLWPRPPAGLDLTGWDKLNHAIAFAGPALAGLLTRRRPGVRSATLLLASLLAWGGLLELLQSRLPPRQGDWADLLADAVGLGVGALAYVGLRRLRAVRRSSG</sequence>
<proteinExistence type="predicted"/>